<accession>A0AAE1C623</accession>
<dbReference type="PANTHER" id="PTHR10696:SF51">
    <property type="entry name" value="TRIMETHYLLYSINE DIOXYGENASE, MITOCHONDRIAL"/>
    <property type="match status" value="1"/>
</dbReference>
<dbReference type="Gene3D" id="3.30.2020.30">
    <property type="match status" value="1"/>
</dbReference>
<gene>
    <name evidence="19" type="ORF">LTR78_000982</name>
</gene>
<evidence type="ECO:0000256" key="1">
    <source>
        <dbReference type="ARBA" id="ARBA00001954"/>
    </source>
</evidence>
<keyword evidence="10" id="KW-0408">Iron</keyword>
<dbReference type="CDD" id="cd00250">
    <property type="entry name" value="CAS_like"/>
    <property type="match status" value="1"/>
</dbReference>
<comment type="caution">
    <text evidence="19">The sequence shown here is derived from an EMBL/GenBank/DDBJ whole genome shotgun (WGS) entry which is preliminary data.</text>
</comment>
<proteinExistence type="inferred from homology"/>
<organism evidence="19 20">
    <name type="scientific">Recurvomyces mirabilis</name>
    <dbReference type="NCBI Taxonomy" id="574656"/>
    <lineage>
        <taxon>Eukaryota</taxon>
        <taxon>Fungi</taxon>
        <taxon>Dikarya</taxon>
        <taxon>Ascomycota</taxon>
        <taxon>Pezizomycotina</taxon>
        <taxon>Dothideomycetes</taxon>
        <taxon>Dothideomycetidae</taxon>
        <taxon>Mycosphaerellales</taxon>
        <taxon>Teratosphaeriaceae</taxon>
        <taxon>Recurvomyces</taxon>
    </lineage>
</organism>
<dbReference type="GO" id="GO:0005506">
    <property type="term" value="F:iron ion binding"/>
    <property type="evidence" value="ECO:0007669"/>
    <property type="project" value="InterPro"/>
</dbReference>
<dbReference type="InterPro" id="IPR042098">
    <property type="entry name" value="TauD-like_sf"/>
</dbReference>
<evidence type="ECO:0000256" key="9">
    <source>
        <dbReference type="ARBA" id="ARBA00023002"/>
    </source>
</evidence>
<keyword evidence="8" id="KW-0223">Dioxygenase</keyword>
<dbReference type="AlphaFoldDB" id="A0AAE1C623"/>
<dbReference type="InterPro" id="IPR050411">
    <property type="entry name" value="AlphaKG_dependent_hydroxylases"/>
</dbReference>
<dbReference type="InterPro" id="IPR038492">
    <property type="entry name" value="GBBH-like_N_sf"/>
</dbReference>
<evidence type="ECO:0000256" key="15">
    <source>
        <dbReference type="ARBA" id="ARBA00049334"/>
    </source>
</evidence>
<dbReference type="EC" id="1.14.11.8" evidence="5"/>
<keyword evidence="20" id="KW-1185">Reference proteome</keyword>
<feature type="compositionally biased region" description="Polar residues" evidence="16">
    <location>
        <begin position="84"/>
        <end position="94"/>
    </location>
</feature>
<dbReference type="EMBL" id="JAUTXT010000002">
    <property type="protein sequence ID" value="KAK3679421.1"/>
    <property type="molecule type" value="Genomic_DNA"/>
</dbReference>
<comment type="cofactor">
    <cofactor evidence="2">
        <name>L-ascorbate</name>
        <dbReference type="ChEBI" id="CHEBI:38290"/>
    </cofactor>
</comment>
<keyword evidence="9" id="KW-0560">Oxidoreductase</keyword>
<evidence type="ECO:0000259" key="18">
    <source>
        <dbReference type="Pfam" id="PF06155"/>
    </source>
</evidence>
<dbReference type="InterPro" id="IPR012776">
    <property type="entry name" value="Trimethyllysine_dOase"/>
</dbReference>
<keyword evidence="7" id="KW-0124">Carnitine biosynthesis</keyword>
<evidence type="ECO:0000256" key="14">
    <source>
        <dbReference type="ARBA" id="ARBA00046008"/>
    </source>
</evidence>
<dbReference type="Proteomes" id="UP001274830">
    <property type="component" value="Unassembled WGS sequence"/>
</dbReference>
<dbReference type="Gene3D" id="3.60.130.10">
    <property type="entry name" value="Clavaminate synthase-like"/>
    <property type="match status" value="1"/>
</dbReference>
<evidence type="ECO:0000256" key="10">
    <source>
        <dbReference type="ARBA" id="ARBA00023004"/>
    </source>
</evidence>
<dbReference type="GO" id="GO:0005739">
    <property type="term" value="C:mitochondrion"/>
    <property type="evidence" value="ECO:0007669"/>
    <property type="project" value="TreeGrafter"/>
</dbReference>
<feature type="domain" description="Gamma-butyrobetaine hydroxylase-like N-terminal" evidence="18">
    <location>
        <begin position="163"/>
        <end position="225"/>
    </location>
</feature>
<evidence type="ECO:0000256" key="6">
    <source>
        <dbReference type="ARBA" id="ARBA00022723"/>
    </source>
</evidence>
<evidence type="ECO:0000256" key="3">
    <source>
        <dbReference type="ARBA" id="ARBA00005022"/>
    </source>
</evidence>
<dbReference type="InterPro" id="IPR010376">
    <property type="entry name" value="GBBH-like_N"/>
</dbReference>
<feature type="region of interest" description="Disordered" evidence="16">
    <location>
        <begin position="65"/>
        <end position="97"/>
    </location>
</feature>
<dbReference type="SUPFAM" id="SSF51197">
    <property type="entry name" value="Clavaminate synthase-like"/>
    <property type="match status" value="1"/>
</dbReference>
<evidence type="ECO:0000256" key="7">
    <source>
        <dbReference type="ARBA" id="ARBA00022873"/>
    </source>
</evidence>
<evidence type="ECO:0000256" key="5">
    <source>
        <dbReference type="ARBA" id="ARBA00012267"/>
    </source>
</evidence>
<dbReference type="GO" id="GO:0045329">
    <property type="term" value="P:carnitine biosynthetic process"/>
    <property type="evidence" value="ECO:0007669"/>
    <property type="project" value="UniProtKB-KW"/>
</dbReference>
<feature type="region of interest" description="Disordered" evidence="16">
    <location>
        <begin position="122"/>
        <end position="143"/>
    </location>
</feature>
<dbReference type="NCBIfam" id="TIGR02410">
    <property type="entry name" value="carnitine_TMLD"/>
    <property type="match status" value="1"/>
</dbReference>
<keyword evidence="6" id="KW-0479">Metal-binding</keyword>
<protein>
    <recommendedName>
        <fullName evidence="5">trimethyllysine dioxygenase</fullName>
        <ecNumber evidence="5">1.14.11.8</ecNumber>
    </recommendedName>
    <alternativeName>
        <fullName evidence="12">Epsilon-trimethyllysine 2-oxoglutarate dioxygenase</fullName>
    </alternativeName>
    <alternativeName>
        <fullName evidence="11">TML hydroxylase</fullName>
    </alternativeName>
    <alternativeName>
        <fullName evidence="13">TML-alpha-ketoglutarate dioxygenase</fullName>
    </alternativeName>
</protein>
<dbReference type="GO" id="GO:0050353">
    <property type="term" value="F:trimethyllysine dioxygenase activity"/>
    <property type="evidence" value="ECO:0007669"/>
    <property type="project" value="UniProtKB-EC"/>
</dbReference>
<dbReference type="PANTHER" id="PTHR10696">
    <property type="entry name" value="GAMMA-BUTYROBETAINE HYDROXYLASE-RELATED"/>
    <property type="match status" value="1"/>
</dbReference>
<dbReference type="Pfam" id="PF06155">
    <property type="entry name" value="GBBH-like_N"/>
    <property type="match status" value="1"/>
</dbReference>
<comment type="cofactor">
    <cofactor evidence="1">
        <name>Fe(2+)</name>
        <dbReference type="ChEBI" id="CHEBI:29033"/>
    </cofactor>
</comment>
<sequence>MSMVIIHHSCREIGRRCRPSFRLSHNSRQAWSITSRQQSGAATSQPSAEAQYDSVQDYEDAVVAAQDGPRGPSPTASHPWHAVSSKQVRASPSTDKVDVANATQSAKLAKQGRGTAKTTVTFHQSSKQLATLPPDPQSAARKSKPLAPKIVGGVLGIETGHGRVTLPGSWLRDVCSCASCRHPDTAQRQINVFRNPSAAKIEKTDLSQWPDRLSVTFADGHETTIAGSYFLDRTARQKMHDRRGIIQVQTWDSSIEKDPPIVPYSDVSTDAGMSVLMLKIRQRGFCFIDDMPPTPEATQALLDSIGPIRNTHYGGFYDFTSDLSLKDTAYTSEALEPHTDNTYFTEPAGLQALHLLSHTNGSGGESSLVDGFAAANQLRQDDPMAYLMLSVIGVHAHASGNEGISIQPAEPYPALNHSNETNRLMQVRWNNADRAGITASWQKVEAWYNAAAKFDAILNDKKNQYWFQLKPGRMLIFDNWRCLHGRAAFTGKRRMCGGYINRDDFISKFRATKFSREEVKGSTVTG</sequence>
<reference evidence="19" key="1">
    <citation type="submission" date="2023-07" db="EMBL/GenBank/DDBJ databases">
        <title>Black Yeasts Isolated from many extreme environments.</title>
        <authorList>
            <person name="Coleine C."/>
            <person name="Stajich J.E."/>
            <person name="Selbmann L."/>
        </authorList>
    </citation>
    <scope>NUCLEOTIDE SEQUENCE</scope>
    <source>
        <strain evidence="19">CCFEE 5485</strain>
    </source>
</reference>
<dbReference type="FunFam" id="3.60.130.10:FF:000001">
    <property type="entry name" value="Trimethyllysine dioxygenase, mitochondrial"/>
    <property type="match status" value="1"/>
</dbReference>
<evidence type="ECO:0000256" key="16">
    <source>
        <dbReference type="SAM" id="MobiDB-lite"/>
    </source>
</evidence>
<comment type="similarity">
    <text evidence="4">Belongs to the gamma-BBH/TMLD family.</text>
</comment>
<dbReference type="InterPro" id="IPR003819">
    <property type="entry name" value="TauD/TfdA-like"/>
</dbReference>
<evidence type="ECO:0000256" key="4">
    <source>
        <dbReference type="ARBA" id="ARBA00008654"/>
    </source>
</evidence>
<evidence type="ECO:0000256" key="2">
    <source>
        <dbReference type="ARBA" id="ARBA00001961"/>
    </source>
</evidence>
<evidence type="ECO:0000259" key="17">
    <source>
        <dbReference type="Pfam" id="PF02668"/>
    </source>
</evidence>
<evidence type="ECO:0000256" key="11">
    <source>
        <dbReference type="ARBA" id="ARBA00030363"/>
    </source>
</evidence>
<comment type="function">
    <text evidence="14">Converts trimethyllysine (TML) into hydroxytrimethyllysine (HTML).</text>
</comment>
<evidence type="ECO:0000256" key="12">
    <source>
        <dbReference type="ARBA" id="ARBA00031778"/>
    </source>
</evidence>
<dbReference type="Pfam" id="PF02668">
    <property type="entry name" value="TauD"/>
    <property type="match status" value="1"/>
</dbReference>
<evidence type="ECO:0000256" key="8">
    <source>
        <dbReference type="ARBA" id="ARBA00022964"/>
    </source>
</evidence>
<comment type="pathway">
    <text evidence="3">Amine and polyamine biosynthesis; carnitine biosynthesis.</text>
</comment>
<name>A0AAE1C623_9PEZI</name>
<comment type="catalytic activity">
    <reaction evidence="15">
        <text>N(6),N(6),N(6)-trimethyl-L-lysine + 2-oxoglutarate + O2 = (3S)-3-hydroxy-N(6),N(6),N(6)-trimethyl-L-lysine + succinate + CO2</text>
        <dbReference type="Rhea" id="RHEA:14181"/>
        <dbReference type="ChEBI" id="CHEBI:15379"/>
        <dbReference type="ChEBI" id="CHEBI:16526"/>
        <dbReference type="ChEBI" id="CHEBI:16810"/>
        <dbReference type="ChEBI" id="CHEBI:30031"/>
        <dbReference type="ChEBI" id="CHEBI:58100"/>
        <dbReference type="ChEBI" id="CHEBI:141499"/>
        <dbReference type="EC" id="1.14.11.8"/>
    </reaction>
</comment>
<evidence type="ECO:0000256" key="13">
    <source>
        <dbReference type="ARBA" id="ARBA00032283"/>
    </source>
</evidence>
<feature type="domain" description="TauD/TfdA-like" evidence="17">
    <location>
        <begin position="262"/>
        <end position="499"/>
    </location>
</feature>
<evidence type="ECO:0000313" key="20">
    <source>
        <dbReference type="Proteomes" id="UP001274830"/>
    </source>
</evidence>
<evidence type="ECO:0000313" key="19">
    <source>
        <dbReference type="EMBL" id="KAK3679421.1"/>
    </source>
</evidence>